<dbReference type="PANTHER" id="PTHR10848:SF3">
    <property type="entry name" value="MEIOTIC RECOMBINATION PROTEIN SPO11-1"/>
    <property type="match status" value="1"/>
</dbReference>
<dbReference type="Gramene" id="VVA16809">
    <property type="protein sequence ID" value="VVA16809"/>
    <property type="gene ID" value="Prudul26B021495"/>
</dbReference>
<dbReference type="InParanoid" id="A0A5E4EPF5"/>
<dbReference type="GO" id="GO:0042138">
    <property type="term" value="P:meiotic DNA double-strand break formation"/>
    <property type="evidence" value="ECO:0007669"/>
    <property type="project" value="TreeGrafter"/>
</dbReference>
<accession>A0A5E4EPF5</accession>
<dbReference type="GO" id="GO:0000706">
    <property type="term" value="P:meiotic DNA double-strand break processing"/>
    <property type="evidence" value="ECO:0007669"/>
    <property type="project" value="TreeGrafter"/>
</dbReference>
<dbReference type="AlphaFoldDB" id="A0A5E4EPF5"/>
<evidence type="ECO:0000313" key="3">
    <source>
        <dbReference type="Proteomes" id="UP000327085"/>
    </source>
</evidence>
<dbReference type="GO" id="GO:0003918">
    <property type="term" value="F:DNA topoisomerase type II (double strand cut, ATP-hydrolyzing) activity"/>
    <property type="evidence" value="ECO:0007669"/>
    <property type="project" value="InterPro"/>
</dbReference>
<organism evidence="2 3">
    <name type="scientific">Prunus dulcis</name>
    <name type="common">Almond</name>
    <name type="synonym">Amygdalus dulcis</name>
    <dbReference type="NCBI Taxonomy" id="3755"/>
    <lineage>
        <taxon>Eukaryota</taxon>
        <taxon>Viridiplantae</taxon>
        <taxon>Streptophyta</taxon>
        <taxon>Embryophyta</taxon>
        <taxon>Tracheophyta</taxon>
        <taxon>Spermatophyta</taxon>
        <taxon>Magnoliopsida</taxon>
        <taxon>eudicotyledons</taxon>
        <taxon>Gunneridae</taxon>
        <taxon>Pentapetalae</taxon>
        <taxon>rosids</taxon>
        <taxon>fabids</taxon>
        <taxon>Rosales</taxon>
        <taxon>Rosaceae</taxon>
        <taxon>Amygdaloideae</taxon>
        <taxon>Amygdaleae</taxon>
        <taxon>Prunus</taxon>
    </lineage>
</organism>
<dbReference type="PANTHER" id="PTHR10848">
    <property type="entry name" value="MEIOTIC RECOMBINATION PROTEIN SPO11"/>
    <property type="match status" value="1"/>
</dbReference>
<dbReference type="InterPro" id="IPR034136">
    <property type="entry name" value="TOPRIM_Topo6A/Spo11"/>
</dbReference>
<dbReference type="EMBL" id="CABIKO010000021">
    <property type="protein sequence ID" value="VVA16809.1"/>
    <property type="molecule type" value="Genomic_DNA"/>
</dbReference>
<dbReference type="SUPFAM" id="SSF56726">
    <property type="entry name" value="DNA topoisomerase IV, alpha subunit"/>
    <property type="match status" value="2"/>
</dbReference>
<dbReference type="InterPro" id="IPR036078">
    <property type="entry name" value="Spo11/TopoVI_A_sf"/>
</dbReference>
<dbReference type="Gene3D" id="1.10.10.10">
    <property type="entry name" value="Winged helix-like DNA-binding domain superfamily/Winged helix DNA-binding domain"/>
    <property type="match status" value="1"/>
</dbReference>
<gene>
    <name evidence="2" type="ORF">ALMOND_2B021495</name>
</gene>
<name>A0A5E4EPF5_PRUDU</name>
<protein>
    <submittedName>
        <fullName evidence="2">PREDICTED: meiotic recombination</fullName>
    </submittedName>
</protein>
<dbReference type="Proteomes" id="UP000327085">
    <property type="component" value="Chromosome 1"/>
</dbReference>
<dbReference type="GO" id="GO:0003677">
    <property type="term" value="F:DNA binding"/>
    <property type="evidence" value="ECO:0007669"/>
    <property type="project" value="InterPro"/>
</dbReference>
<dbReference type="GO" id="GO:0000228">
    <property type="term" value="C:nuclear chromosome"/>
    <property type="evidence" value="ECO:0007669"/>
    <property type="project" value="TreeGrafter"/>
</dbReference>
<sequence length="342" mass="38767">MSKRDKDVPANKKLRLSLHSIVQDYLQGDVSTQPELQPNIDLEFIEKNIKDNESDFAPLSKSYTVFKHHLGRRLLTKHNTKRSSSGTNSELCMYILFVLLTIYKQCFIGKSQYIKKREIYYTDTNQFKSEYDAYGVIDYVLCVLIHIRLSLRVISDSIGKVIGQFTFVCDDTPHDCSSSAEEIASCYRIVCTSFNSCDASFILLVEKNTVFHGLAQVKFHENAKCIMVSGKGYGDRSTKSEYDTYGVLDDVCYMLSSIRPSLRVISDLTCKIIGPFNFVCDDTPHDYSSSALEIPSCHRIVSTNCKNCEALFILLVEKNAVFHDLAHAKFHEDAKGIMVSDK</sequence>
<reference evidence="3" key="1">
    <citation type="journal article" date="2020" name="Plant J.">
        <title>Transposons played a major role in the diversification between the closely related almond and peach genomes: results from the almond genome sequence.</title>
        <authorList>
            <person name="Alioto T."/>
            <person name="Alexiou K.G."/>
            <person name="Bardil A."/>
            <person name="Barteri F."/>
            <person name="Castanera R."/>
            <person name="Cruz F."/>
            <person name="Dhingra A."/>
            <person name="Duval H."/>
            <person name="Fernandez I Marti A."/>
            <person name="Frias L."/>
            <person name="Galan B."/>
            <person name="Garcia J.L."/>
            <person name="Howad W."/>
            <person name="Gomez-Garrido J."/>
            <person name="Gut M."/>
            <person name="Julca I."/>
            <person name="Morata J."/>
            <person name="Puigdomenech P."/>
            <person name="Ribeca P."/>
            <person name="Rubio Cabetas M.J."/>
            <person name="Vlasova A."/>
            <person name="Wirthensohn M."/>
            <person name="Garcia-Mas J."/>
            <person name="Gabaldon T."/>
            <person name="Casacuberta J.M."/>
            <person name="Arus P."/>
        </authorList>
    </citation>
    <scope>NUCLEOTIDE SEQUENCE [LARGE SCALE GENOMIC DNA]</scope>
    <source>
        <strain evidence="3">cv. Texas</strain>
    </source>
</reference>
<dbReference type="GO" id="GO:0007131">
    <property type="term" value="P:reciprocal meiotic recombination"/>
    <property type="evidence" value="ECO:0007669"/>
    <property type="project" value="TreeGrafter"/>
</dbReference>
<dbReference type="Pfam" id="PF21180">
    <property type="entry name" value="TOP6A-Spo11_Toprim"/>
    <property type="match status" value="1"/>
</dbReference>
<dbReference type="InterPro" id="IPR002815">
    <property type="entry name" value="Spo11/TopoVI_A"/>
</dbReference>
<proteinExistence type="predicted"/>
<dbReference type="Gene3D" id="3.40.1360.10">
    <property type="match status" value="2"/>
</dbReference>
<feature type="domain" description="Topoisomerase 6 subunit A/Spo11 TOPRIM" evidence="1">
    <location>
        <begin position="201"/>
        <end position="239"/>
    </location>
</feature>
<dbReference type="PRINTS" id="PR01550">
    <property type="entry name" value="TOP6AFAMILY"/>
</dbReference>
<evidence type="ECO:0000259" key="1">
    <source>
        <dbReference type="Pfam" id="PF21180"/>
    </source>
</evidence>
<dbReference type="InterPro" id="IPR036388">
    <property type="entry name" value="WH-like_DNA-bd_sf"/>
</dbReference>
<evidence type="ECO:0000313" key="2">
    <source>
        <dbReference type="EMBL" id="VVA16809.1"/>
    </source>
</evidence>